<dbReference type="EMBL" id="JAKREW010000043">
    <property type="protein sequence ID" value="MCG7508476.1"/>
    <property type="molecule type" value="Genomic_DNA"/>
</dbReference>
<sequence length="320" mass="33907">MSRLISTGFEKTTGDFCAAAMGPFSRLLAAGLFAIGLTGSVLAQEQAPASQEAPAADNVAPADGNEKPAPVPFAGGTFTITEQPEMDKILAYDGEEIARDYYVGLDRIVKVAGIDVALFNVGSGGNQCGPATIITWKPEGSAKLQSVRVEQDECGAPPAAVAENGIYFVPYLMPGDSNDALQWTPQDGLQISGQLTYKPQPNTGWNDIDPSKYQNIIDAFHNEAVYRAAEKLLGDQIGNVATSLLVGGGTERTASGAFYATGCVPHACGGSNGFMAVDAKNKALYFAQQTDKPEPNTWPALQEWPDEMKDALKKALQQPQ</sequence>
<evidence type="ECO:0000256" key="1">
    <source>
        <dbReference type="SAM" id="MobiDB-lite"/>
    </source>
</evidence>
<proteinExistence type="predicted"/>
<protein>
    <submittedName>
        <fullName evidence="2">Uncharacterized protein</fullName>
    </submittedName>
</protein>
<evidence type="ECO:0000313" key="2">
    <source>
        <dbReference type="EMBL" id="MCG7508476.1"/>
    </source>
</evidence>
<reference evidence="2 3" key="1">
    <citation type="submission" date="2022-02" db="EMBL/GenBank/DDBJ databases">
        <title>Draft genome sequence of Mezorhizobium retamae strain IRAMC:0171 isolated from Retama raetam nodules.</title>
        <authorList>
            <person name="Bengaied R."/>
            <person name="Sbissi I."/>
            <person name="Huber K."/>
            <person name="Ghodbane F."/>
            <person name="Nouioui I."/>
            <person name="Tarhouni M."/>
            <person name="Gtari M."/>
        </authorList>
    </citation>
    <scope>NUCLEOTIDE SEQUENCE [LARGE SCALE GENOMIC DNA]</scope>
    <source>
        <strain evidence="2 3">IRAMC:0171</strain>
    </source>
</reference>
<evidence type="ECO:0000313" key="3">
    <source>
        <dbReference type="Proteomes" id="UP001201701"/>
    </source>
</evidence>
<name>A0ABS9QP45_9HYPH</name>
<accession>A0ABS9QP45</accession>
<organism evidence="2 3">
    <name type="scientific">Mesorhizobium retamae</name>
    <dbReference type="NCBI Taxonomy" id="2912854"/>
    <lineage>
        <taxon>Bacteria</taxon>
        <taxon>Pseudomonadati</taxon>
        <taxon>Pseudomonadota</taxon>
        <taxon>Alphaproteobacteria</taxon>
        <taxon>Hyphomicrobiales</taxon>
        <taxon>Phyllobacteriaceae</taxon>
        <taxon>Mesorhizobium</taxon>
    </lineage>
</organism>
<comment type="caution">
    <text evidence="2">The sequence shown here is derived from an EMBL/GenBank/DDBJ whole genome shotgun (WGS) entry which is preliminary data.</text>
</comment>
<dbReference type="Proteomes" id="UP001201701">
    <property type="component" value="Unassembled WGS sequence"/>
</dbReference>
<dbReference type="RefSeq" id="WP_239369984.1">
    <property type="nucleotide sequence ID" value="NZ_JAKREW010000043.1"/>
</dbReference>
<keyword evidence="3" id="KW-1185">Reference proteome</keyword>
<feature type="region of interest" description="Disordered" evidence="1">
    <location>
        <begin position="48"/>
        <end position="68"/>
    </location>
</feature>
<gene>
    <name evidence="2" type="ORF">L4923_25890</name>
</gene>